<evidence type="ECO:0000313" key="3">
    <source>
        <dbReference type="WBParaSite" id="GPUH_0001124001-mRNA-1"/>
    </source>
</evidence>
<reference evidence="1 2" key="2">
    <citation type="submission" date="2018-11" db="EMBL/GenBank/DDBJ databases">
        <authorList>
            <consortium name="Pathogen Informatics"/>
        </authorList>
    </citation>
    <scope>NUCLEOTIDE SEQUENCE [LARGE SCALE GENOMIC DNA]</scope>
</reference>
<dbReference type="Proteomes" id="UP000271098">
    <property type="component" value="Unassembled WGS sequence"/>
</dbReference>
<name>A0A183DR86_9BILA</name>
<dbReference type="EMBL" id="UYRT01078429">
    <property type="protein sequence ID" value="VDN18504.1"/>
    <property type="molecule type" value="Genomic_DNA"/>
</dbReference>
<sequence>MQGQFQLLCCEVLFFGECSCPSRATALLFFRFFKTPNIRETNIFWRACAAYFLRASCIGEGTTGCCDNYSDQFFGDHQWPDALALQVGNNLR</sequence>
<dbReference type="AlphaFoldDB" id="A0A183DR86"/>
<reference evidence="3" key="1">
    <citation type="submission" date="2016-06" db="UniProtKB">
        <authorList>
            <consortium name="WormBaseParasite"/>
        </authorList>
    </citation>
    <scope>IDENTIFICATION</scope>
</reference>
<evidence type="ECO:0000313" key="1">
    <source>
        <dbReference type="EMBL" id="VDN18504.1"/>
    </source>
</evidence>
<gene>
    <name evidence="1" type="ORF">GPUH_LOCUS11227</name>
</gene>
<accession>A0A183DR86</accession>
<dbReference type="WBParaSite" id="GPUH_0001124001-mRNA-1">
    <property type="protein sequence ID" value="GPUH_0001124001-mRNA-1"/>
    <property type="gene ID" value="GPUH_0001124001"/>
</dbReference>
<protein>
    <submittedName>
        <fullName evidence="3">Secreted protein</fullName>
    </submittedName>
</protein>
<keyword evidence="2" id="KW-1185">Reference proteome</keyword>
<organism evidence="3">
    <name type="scientific">Gongylonema pulchrum</name>
    <dbReference type="NCBI Taxonomy" id="637853"/>
    <lineage>
        <taxon>Eukaryota</taxon>
        <taxon>Metazoa</taxon>
        <taxon>Ecdysozoa</taxon>
        <taxon>Nematoda</taxon>
        <taxon>Chromadorea</taxon>
        <taxon>Rhabditida</taxon>
        <taxon>Spirurina</taxon>
        <taxon>Spiruromorpha</taxon>
        <taxon>Spiruroidea</taxon>
        <taxon>Gongylonematidae</taxon>
        <taxon>Gongylonema</taxon>
    </lineage>
</organism>
<proteinExistence type="predicted"/>
<evidence type="ECO:0000313" key="2">
    <source>
        <dbReference type="Proteomes" id="UP000271098"/>
    </source>
</evidence>